<dbReference type="SMART" id="SM00423">
    <property type="entry name" value="PSI"/>
    <property type="match status" value="3"/>
</dbReference>
<feature type="chain" id="PRO_5035751590" description="PSI domain-containing protein" evidence="2">
    <location>
        <begin position="17"/>
        <end position="1934"/>
    </location>
</feature>
<gene>
    <name evidence="4" type="ORF">PPENT_87.1.T1030022</name>
</gene>
<organism evidence="4 5">
    <name type="scientific">Paramecium pentaurelia</name>
    <dbReference type="NCBI Taxonomy" id="43138"/>
    <lineage>
        <taxon>Eukaryota</taxon>
        <taxon>Sar</taxon>
        <taxon>Alveolata</taxon>
        <taxon>Ciliophora</taxon>
        <taxon>Intramacronucleata</taxon>
        <taxon>Oligohymenophorea</taxon>
        <taxon>Peniculida</taxon>
        <taxon>Parameciidae</taxon>
        <taxon>Paramecium</taxon>
    </lineage>
</organism>
<accession>A0A8S1WSD2</accession>
<sequence>MRVQMIIGILLLSASATDVDVSNQCTCEKLLSEADCKSLKGCNWFATTSICSKLDLGANSTEGYCGLISDATTCAKTKGCAYVDSICQIFAGCTAYKGATDAECQAISKYCNSDGQAFCVDPGLCTTYKTSEDCISKASSGGSGTCVWDQSCRDQKCSEADPTFNSDAQCNNFIEKCVTTGKGCINNLGLCSSYSGGIESCEGLIGSDGYCKGVDGKDKCEVKACTDADTTLTTDAACAKYQIGCVTNGYGCVKSPLGLCSTQTGDDVICANKIGSDGKCKGTTEGKNCSAVECKDAPETYSTNDECKKFKIGCVTTGKGCISQLGNCSSYKGTSITCDGYVGIDGKCKGTSDTEAPCSVKVCKDAEATLDTDEKCEEYQTGCKTTGKGCVQTLSNCSSYTGDSTSCDGYIGIDGKCTGGTSSGSCYPKKCSDAPSTLITNQECSDFQTFCISTGFGGCMDVGTCSSLSNKSQCDGKSKCSWSPQCVKNVICSDLKSESLCNTVSLQDNKTCWWVDSNCVERTCNKAPTTYDSDLKCDTFLKGCLTNKKGCVSQTATLCSDKTNGTTDEACKSFHYGCVTNGTACVSISAACDTYLGTSTEICSKFKGNNQQKPCWWKSGPKCVDRQCIDADDTYTTDDKCEQFLKGCITTGAGCVQSSDDCESYTELNQASCLTLSTGCARREKCTVELTCAQITNATSQINCDDILPKQCIFIKNACVPLGNCNTYTGTSIDECKDLFNLNGNKCYWSTSNKCSDRECTQIKSPQNLKACTDHKSSCAIKTGGSECQEFACNLAGTPNPATEETCQLYHPECHLGYVSGQAVCTLPLACNGYGPSNTASCSTLIALKGQTCKSGQNQTDNCQPAECSNFHTKETECKSAKIALAANNLKPGTGQYQYCFYDSTSQCVERSCNNAKQHLGGTVTSFDQCNKYFEQCVLSKPSAGSICVDGYVDTNNFGCKKLEGTQDDCLILQGKYKLSENVYEYRLCQKHDQEGVANCLDRTCDQKTDGYTDAICQTWLPTCKTNGVSCVDISTSCTTLEGTSDSCKLLTGLVFGSKCQGNTSVKGVCVARRCQDNGTAKTDADCKKFLKGCITTGNGCVDENTPCSALQGNQDLCKLLTGNSKPCWSLSLTTKGACIDRTCSHNTTAKTNAECDTFMKGCVTKNPGCIETTAECTSYQGIQADCEKYIGNGKTCTNDATATNTTTCKVKDCTKLSADTYSQSVCQAYGVQCHYNGSKCDVAQSCSQLKGNLVTCTQYVATDGPCIGTALQTETPTSCSTAKCADAPSTLVTDAQCETYKKGCKTTGQGCASSITCGDVQSSSICSAVKIDDDFICTWSSQCRDIESSCSNFTSSGSSVCTSSKTTSGFGICIWKDNVCTEAKCEDLPLSVSSETDCIAYSTTCTFGGTGNGCATKGECTTYKKKEICANAKSTDTMGSCAWDENIVTGTQIKGCRVKECQDAATTLISDSDCNSFIEGCVSNGAGCMKPIFTCDMLKSQTKCIKDSQLRPCLWINNACRQYYNCTDLSLTTVAACQAVSKYCTTDENKCTPLKICANYTKQSQCTIGTDGFCGWVTNTKKCQLFTQCSDLVSKINTECQSYNPKCISNETTCVEKGECSTYADSEAACTIGGTDGTCYFDKDTTSCRLRQCSDASTSTSTHNGCFSYQINTTSKCTTNESKCIPLADCSSYTKQGGCVIDSQLKACTWDNMAKACKSKTCSDTKKTKSSECASALAGCISDGTKCIEKGKCSDYSTKEACSAGGTDGACVFSPTSSSATTGVCKLYTQCSDANSDQIACQSMSQTCKWTVATGTTPSSCSNHTCDTAAKGTAKCVTIPSFDGKKYTVCQPQGGKCVVGDPSSLTQDNCYKMSQYTYSWNAQTKKCIACGAGSTSNNNSTSVNNSMDNTSNTTTDDHGQYLYVLPILISFIF</sequence>
<name>A0A8S1WSD2_9CILI</name>
<reference evidence="4" key="1">
    <citation type="submission" date="2021-01" db="EMBL/GenBank/DDBJ databases">
        <authorList>
            <consortium name="Genoscope - CEA"/>
            <person name="William W."/>
        </authorList>
    </citation>
    <scope>NUCLEOTIDE SEQUENCE</scope>
</reference>
<protein>
    <recommendedName>
        <fullName evidence="3">PSI domain-containing protein</fullName>
    </recommendedName>
</protein>
<keyword evidence="1" id="KW-0325">Glycoprotein</keyword>
<proteinExistence type="predicted"/>
<comment type="caution">
    <text evidence="4">The sequence shown here is derived from an EMBL/GenBank/DDBJ whole genome shotgun (WGS) entry which is preliminary data.</text>
</comment>
<dbReference type="Pfam" id="PF01508">
    <property type="entry name" value="Paramecium_SA"/>
    <property type="match status" value="14"/>
</dbReference>
<dbReference type="InterPro" id="IPR002895">
    <property type="entry name" value="Paramecium_SA"/>
</dbReference>
<dbReference type="Proteomes" id="UP000689195">
    <property type="component" value="Unassembled WGS sequence"/>
</dbReference>
<dbReference type="SMART" id="SM00639">
    <property type="entry name" value="PSA"/>
    <property type="match status" value="21"/>
</dbReference>
<dbReference type="InterPro" id="IPR016201">
    <property type="entry name" value="PSI"/>
</dbReference>
<evidence type="ECO:0000256" key="2">
    <source>
        <dbReference type="SAM" id="SignalP"/>
    </source>
</evidence>
<feature type="domain" description="PSI" evidence="3">
    <location>
        <begin position="1557"/>
        <end position="1602"/>
    </location>
</feature>
<feature type="signal peptide" evidence="2">
    <location>
        <begin position="1"/>
        <end position="16"/>
    </location>
</feature>
<evidence type="ECO:0000256" key="1">
    <source>
        <dbReference type="ARBA" id="ARBA00023180"/>
    </source>
</evidence>
<evidence type="ECO:0000259" key="3">
    <source>
        <dbReference type="SMART" id="SM00423"/>
    </source>
</evidence>
<keyword evidence="5" id="KW-1185">Reference proteome</keyword>
<feature type="domain" description="PSI" evidence="3">
    <location>
        <begin position="661"/>
        <end position="705"/>
    </location>
</feature>
<dbReference type="EMBL" id="CAJJDO010000103">
    <property type="protein sequence ID" value="CAD8192934.1"/>
    <property type="molecule type" value="Genomic_DNA"/>
</dbReference>
<evidence type="ECO:0000313" key="5">
    <source>
        <dbReference type="Proteomes" id="UP000689195"/>
    </source>
</evidence>
<evidence type="ECO:0000313" key="4">
    <source>
        <dbReference type="EMBL" id="CAD8192934.1"/>
    </source>
</evidence>
<dbReference type="OrthoDB" id="430340at2759"/>
<keyword evidence="2" id="KW-0732">Signal</keyword>
<feature type="domain" description="PSI" evidence="3">
    <location>
        <begin position="124"/>
        <end position="185"/>
    </location>
</feature>